<keyword evidence="7" id="KW-0963">Cytoplasm</keyword>
<dbReference type="GO" id="GO:0000224">
    <property type="term" value="F:peptide-N4-(N-acetyl-beta-glucosaminyl)asparagine amidase activity"/>
    <property type="evidence" value="ECO:0007669"/>
    <property type="project" value="UniProtKB-EC"/>
</dbReference>
<dbReference type="FunFam" id="2.20.25.10:FF:000011">
    <property type="entry name" value="peptide-N(4)-(N-acetyl-beta- glucosaminyl)asparagine amidase"/>
    <property type="match status" value="1"/>
</dbReference>
<dbReference type="InterPro" id="IPR038765">
    <property type="entry name" value="Papain-like_cys_pep_sf"/>
</dbReference>
<dbReference type="InterPro" id="IPR036339">
    <property type="entry name" value="PUB-like_dom_sf"/>
</dbReference>
<comment type="similarity">
    <text evidence="4 13">Belongs to the transglutaminase-like superfamily. PNGase family.</text>
</comment>
<reference evidence="15 16" key="1">
    <citation type="submission" date="2024-11" db="EMBL/GenBank/DDBJ databases">
        <title>Chromosome-level genome assembly of the freshwater bivalve Anodonta woodiana.</title>
        <authorList>
            <person name="Chen X."/>
        </authorList>
    </citation>
    <scope>NUCLEOTIDE SEQUENCE [LARGE SCALE GENOMIC DNA]</scope>
    <source>
        <strain evidence="15">MN2024</strain>
        <tissue evidence="15">Gills</tissue>
    </source>
</reference>
<dbReference type="InterPro" id="IPR006588">
    <property type="entry name" value="Peptide_N_glycanase_PAW_dom"/>
</dbReference>
<evidence type="ECO:0000256" key="8">
    <source>
        <dbReference type="ARBA" id="ARBA00022723"/>
    </source>
</evidence>
<comment type="cofactor">
    <cofactor evidence="2">
        <name>Zn(2+)</name>
        <dbReference type="ChEBI" id="CHEBI:29105"/>
    </cofactor>
</comment>
<evidence type="ECO:0000256" key="3">
    <source>
        <dbReference type="ARBA" id="ARBA00004496"/>
    </source>
</evidence>
<evidence type="ECO:0000256" key="9">
    <source>
        <dbReference type="ARBA" id="ARBA00022801"/>
    </source>
</evidence>
<comment type="catalytic activity">
    <reaction evidence="1">
        <text>Hydrolysis of an N(4)-(acetyl-beta-D-glucosaminyl)asparagine residue in which the glucosamine residue may be further glycosylated, to yield a (substituted) N-acetyl-beta-D-glucosaminylamine and a peptide containing an aspartate residue.</text>
        <dbReference type="EC" id="3.5.1.52"/>
    </reaction>
</comment>
<dbReference type="Proteomes" id="UP001634394">
    <property type="component" value="Unassembled WGS sequence"/>
</dbReference>
<evidence type="ECO:0000256" key="11">
    <source>
        <dbReference type="ARBA" id="ARBA00024870"/>
    </source>
</evidence>
<evidence type="ECO:0000256" key="6">
    <source>
        <dbReference type="ARBA" id="ARBA00018546"/>
    </source>
</evidence>
<dbReference type="Gene3D" id="3.10.620.30">
    <property type="match status" value="1"/>
</dbReference>
<dbReference type="PANTHER" id="PTHR12143">
    <property type="entry name" value="PEPTIDE N-GLYCANASE PNGASE -RELATED"/>
    <property type="match status" value="1"/>
</dbReference>
<dbReference type="Pfam" id="PF04721">
    <property type="entry name" value="PAW"/>
    <property type="match status" value="1"/>
</dbReference>
<dbReference type="PANTHER" id="PTHR12143:SF19">
    <property type="entry name" value="PEPTIDE-N(4)-(N-ACETYL-BETA-GLUCOSAMINYL)ASPARAGINE AMIDASE"/>
    <property type="match status" value="1"/>
</dbReference>
<evidence type="ECO:0000256" key="1">
    <source>
        <dbReference type="ARBA" id="ARBA00001650"/>
    </source>
</evidence>
<dbReference type="GO" id="GO:0046872">
    <property type="term" value="F:metal ion binding"/>
    <property type="evidence" value="ECO:0007669"/>
    <property type="project" value="UniProtKB-KW"/>
</dbReference>
<keyword evidence="10" id="KW-0862">Zinc</keyword>
<dbReference type="AlphaFoldDB" id="A0ABD3W292"/>
<dbReference type="InterPro" id="IPR002931">
    <property type="entry name" value="Transglutaminase-like"/>
</dbReference>
<dbReference type="SUPFAM" id="SSF54001">
    <property type="entry name" value="Cysteine proteinases"/>
    <property type="match status" value="1"/>
</dbReference>
<evidence type="ECO:0000256" key="7">
    <source>
        <dbReference type="ARBA" id="ARBA00022490"/>
    </source>
</evidence>
<evidence type="ECO:0000256" key="5">
    <source>
        <dbReference type="ARBA" id="ARBA00012158"/>
    </source>
</evidence>
<proteinExistence type="inferred from homology"/>
<keyword evidence="8" id="KW-0479">Metal-binding</keyword>
<dbReference type="SMART" id="SM00460">
    <property type="entry name" value="TGc"/>
    <property type="match status" value="1"/>
</dbReference>
<name>A0ABD3W292_SINWO</name>
<dbReference type="GO" id="GO:0005737">
    <property type="term" value="C:cytoplasm"/>
    <property type="evidence" value="ECO:0007669"/>
    <property type="project" value="UniProtKB-SubCell"/>
</dbReference>
<dbReference type="EC" id="3.5.1.52" evidence="5"/>
<organism evidence="15 16">
    <name type="scientific">Sinanodonta woodiana</name>
    <name type="common">Chinese pond mussel</name>
    <name type="synonym">Anodonta woodiana</name>
    <dbReference type="NCBI Taxonomy" id="1069815"/>
    <lineage>
        <taxon>Eukaryota</taxon>
        <taxon>Metazoa</taxon>
        <taxon>Spiralia</taxon>
        <taxon>Lophotrochozoa</taxon>
        <taxon>Mollusca</taxon>
        <taxon>Bivalvia</taxon>
        <taxon>Autobranchia</taxon>
        <taxon>Heteroconchia</taxon>
        <taxon>Palaeoheterodonta</taxon>
        <taxon>Unionida</taxon>
        <taxon>Unionoidea</taxon>
        <taxon>Unionidae</taxon>
        <taxon>Unioninae</taxon>
        <taxon>Sinanodonta</taxon>
    </lineage>
</organism>
<dbReference type="InterPro" id="IPR050883">
    <property type="entry name" value="PNGase"/>
</dbReference>
<evidence type="ECO:0000313" key="16">
    <source>
        <dbReference type="Proteomes" id="UP001634394"/>
    </source>
</evidence>
<dbReference type="SMART" id="SM00580">
    <property type="entry name" value="PUG"/>
    <property type="match status" value="1"/>
</dbReference>
<dbReference type="Pfam" id="PF09409">
    <property type="entry name" value="PUB"/>
    <property type="match status" value="1"/>
</dbReference>
<keyword evidence="9" id="KW-0378">Hydrolase</keyword>
<evidence type="ECO:0000313" key="15">
    <source>
        <dbReference type="EMBL" id="KAL3866978.1"/>
    </source>
</evidence>
<comment type="function">
    <text evidence="11">Specifically deglycosylates the denatured form of N-linked glycoproteins in the cytoplasm and assists their proteasome-mediated degradation. Cleaves the beta-aspartyl-glucosamine (GlcNAc) of the glycan and the amide side chain of Asn, converting Asn to Asp. Prefers proteins containing high-mannose over those bearing complex type oligosaccharides. Can recognize misfolded proteins in the endoplasmic reticulum that are exported to the cytosol to be destroyed and deglycosylate them, while it has no activity toward native proteins. Deglycosylation is a prerequisite for subsequent proteasome-mediated degradation of some, but not all, misfolded glycoproteins.</text>
</comment>
<comment type="caution">
    <text evidence="15">The sequence shown here is derived from an EMBL/GenBank/DDBJ whole genome shotgun (WGS) entry which is preliminary data.</text>
</comment>
<dbReference type="EMBL" id="JBJQND010000009">
    <property type="protein sequence ID" value="KAL3866978.1"/>
    <property type="molecule type" value="Genomic_DNA"/>
</dbReference>
<comment type="subcellular location">
    <subcellularLocation>
        <location evidence="3">Cytoplasm</location>
    </subcellularLocation>
</comment>
<gene>
    <name evidence="15" type="ORF">ACJMK2_044221</name>
</gene>
<sequence length="537" mass="62653">MAPSKSVSKLVNGNSVKVFMSASELLLEYADNVLKDPLDPLFRKIRRDNPNVTRKLVPVHGAMECLFEMGFVEDGDYLILPSTVELDQVKKIWDELKDERNVILRQKEKVEAVARSAAPIIVDPYYPCYPLVQMLPYHSDVEIRKQLFFQKVVTQMTHVLRYENLWLQQKALEVLPVWELEEEAKKRAVNQSYDPGTTFDMYDCLVLALLNWFKTRFFTWVDAPPCQYCYDETTAQGMVPVTEEELRWEAGRVECYKCNSCQKLTRFPRYSNPEKLLETRAGRCGEWADCFTLFARTLGFEARFVLDWTDHAWTEVYSVSQQRWIHCDPCENVYDKPLLYEVGWGKKLTYVIAFSKDDVQDVSWRYSSNHKELLQRRQECDESWVVNTIHMLNNQKLKSVPTARKLDLVNRLITELVEFGTEKTSKGQNLPGRTSGSILWRIARGEAGGLTVQKTEPYIFKLTEMEKRTSLFHLKYRCSNDDYVRLSDNGSRTHGYTALIYSSKNIFRMEEHDSHMFYLARTVGADEAEISWKFDFG</sequence>
<dbReference type="Pfam" id="PF01841">
    <property type="entry name" value="Transglut_core"/>
    <property type="match status" value="1"/>
</dbReference>
<feature type="non-terminal residue" evidence="15">
    <location>
        <position position="537"/>
    </location>
</feature>
<dbReference type="Gene3D" id="2.60.120.1020">
    <property type="entry name" value="Peptide N glycanase, PAW domain"/>
    <property type="match status" value="1"/>
</dbReference>
<dbReference type="InterPro" id="IPR018997">
    <property type="entry name" value="PUB_domain"/>
</dbReference>
<evidence type="ECO:0000256" key="13">
    <source>
        <dbReference type="PROSITE-ProRule" id="PRU00731"/>
    </source>
</evidence>
<feature type="domain" description="PAW" evidence="14">
    <location>
        <begin position="429"/>
        <end position="537"/>
    </location>
</feature>
<dbReference type="PROSITE" id="PS51398">
    <property type="entry name" value="PAW"/>
    <property type="match status" value="1"/>
</dbReference>
<evidence type="ECO:0000259" key="14">
    <source>
        <dbReference type="PROSITE" id="PS51398"/>
    </source>
</evidence>
<protein>
    <recommendedName>
        <fullName evidence="6">Peptide-N(4)-(N-acetyl-beta-glucosaminyl)asparagine amidase</fullName>
        <ecNumber evidence="5">3.5.1.52</ecNumber>
    </recommendedName>
    <alternativeName>
        <fullName evidence="12">Peptide:N-glycanase</fullName>
    </alternativeName>
</protein>
<evidence type="ECO:0000256" key="10">
    <source>
        <dbReference type="ARBA" id="ARBA00022833"/>
    </source>
</evidence>
<dbReference type="SUPFAM" id="SSF49785">
    <property type="entry name" value="Galactose-binding domain-like"/>
    <property type="match status" value="1"/>
</dbReference>
<evidence type="ECO:0000256" key="4">
    <source>
        <dbReference type="ARBA" id="ARBA00009390"/>
    </source>
</evidence>
<dbReference type="InterPro" id="IPR008979">
    <property type="entry name" value="Galactose-bd-like_sf"/>
</dbReference>
<dbReference type="Gene3D" id="2.20.25.10">
    <property type="match status" value="1"/>
</dbReference>
<accession>A0ABD3W292</accession>
<evidence type="ECO:0000256" key="12">
    <source>
        <dbReference type="ARBA" id="ARBA00032901"/>
    </source>
</evidence>
<dbReference type="SUPFAM" id="SSF143503">
    <property type="entry name" value="PUG domain-like"/>
    <property type="match status" value="1"/>
</dbReference>
<keyword evidence="16" id="KW-1185">Reference proteome</keyword>
<dbReference type="InterPro" id="IPR038680">
    <property type="entry name" value="PAW_sf"/>
</dbReference>
<dbReference type="Gene3D" id="1.20.58.2190">
    <property type="match status" value="1"/>
</dbReference>
<evidence type="ECO:0000256" key="2">
    <source>
        <dbReference type="ARBA" id="ARBA00001947"/>
    </source>
</evidence>